<dbReference type="RefSeq" id="XP_050515039.1">
    <property type="nucleotide sequence ID" value="XM_050659082.1"/>
</dbReference>
<proteinExistence type="predicted"/>
<dbReference type="Pfam" id="PF05699">
    <property type="entry name" value="Dimer_Tnp_hAT"/>
    <property type="match status" value="1"/>
</dbReference>
<dbReference type="InterPro" id="IPR012337">
    <property type="entry name" value="RNaseH-like_sf"/>
</dbReference>
<keyword evidence="3" id="KW-1185">Reference proteome</keyword>
<evidence type="ECO:0000313" key="3">
    <source>
        <dbReference type="Proteomes" id="UP001652700"/>
    </source>
</evidence>
<dbReference type="EnsemblMetazoa" id="XM_050659082.1">
    <property type="protein sequence ID" value="XP_050515039.1"/>
    <property type="gene ID" value="LOC126890228"/>
</dbReference>
<dbReference type="Proteomes" id="UP001652700">
    <property type="component" value="Unplaced"/>
</dbReference>
<organism evidence="2 3">
    <name type="scientific">Diabrotica virgifera virgifera</name>
    <name type="common">western corn rootworm</name>
    <dbReference type="NCBI Taxonomy" id="50390"/>
    <lineage>
        <taxon>Eukaryota</taxon>
        <taxon>Metazoa</taxon>
        <taxon>Ecdysozoa</taxon>
        <taxon>Arthropoda</taxon>
        <taxon>Hexapoda</taxon>
        <taxon>Insecta</taxon>
        <taxon>Pterygota</taxon>
        <taxon>Neoptera</taxon>
        <taxon>Endopterygota</taxon>
        <taxon>Coleoptera</taxon>
        <taxon>Polyphaga</taxon>
        <taxon>Cucujiformia</taxon>
        <taxon>Chrysomeloidea</taxon>
        <taxon>Chrysomelidae</taxon>
        <taxon>Galerucinae</taxon>
        <taxon>Diabroticina</taxon>
        <taxon>Diabroticites</taxon>
        <taxon>Diabrotica</taxon>
    </lineage>
</organism>
<dbReference type="InterPro" id="IPR008906">
    <property type="entry name" value="HATC_C_dom"/>
</dbReference>
<name>A0ABM5KXX1_DIAVI</name>
<sequence>MASINRFKEFIDKLYVLYHASPKNSRELHVCADELGVQLLKIGRVLNTRWVASSFRTVSAVWENYEVLTNHFAAAKVDQTRDPLERSKYEGLHRKLTSTCFILDLGLMCDALQELSDVSEELQHRDLDLFRANKKLQILMNKFVSRKGSPRMFYAQAETAVNNRSFMGIELYVKSKEDPINVVFYDHLAQSIEKRMLSGDDAVLANCARIVDKSTWSKNIKDNNFGERDIEALADRLQVNKREAIKSFREYVFDNCRNLVGNCENNSYPENLLRLTTALKTIPISSSECERGFSQMNLIITDGKASLLTKTVSSLMFVKLNSPPLTPFEPSYVNSWLLRGRHSALDTNRKERGREETYDKNFSKLWTVL</sequence>
<accession>A0ABM5KXX1</accession>
<protein>
    <recommendedName>
        <fullName evidence="1">HAT C-terminal dimerisation domain-containing protein</fullName>
    </recommendedName>
</protein>
<feature type="domain" description="HAT C-terminal dimerisation" evidence="1">
    <location>
        <begin position="266"/>
        <end position="321"/>
    </location>
</feature>
<dbReference type="PANTHER" id="PTHR46880:SF5">
    <property type="entry name" value="DUF4371 DOMAIN-CONTAINING PROTEIN"/>
    <property type="match status" value="1"/>
</dbReference>
<dbReference type="GeneID" id="126890228"/>
<dbReference type="SUPFAM" id="SSF53098">
    <property type="entry name" value="Ribonuclease H-like"/>
    <property type="match status" value="1"/>
</dbReference>
<dbReference type="PANTHER" id="PTHR46880">
    <property type="entry name" value="RAS-ASSOCIATING DOMAIN-CONTAINING PROTEIN"/>
    <property type="match status" value="1"/>
</dbReference>
<reference evidence="2" key="1">
    <citation type="submission" date="2025-05" db="UniProtKB">
        <authorList>
            <consortium name="EnsemblMetazoa"/>
        </authorList>
    </citation>
    <scope>IDENTIFICATION</scope>
</reference>
<evidence type="ECO:0000313" key="2">
    <source>
        <dbReference type="EnsemblMetazoa" id="XP_050515039.1"/>
    </source>
</evidence>
<evidence type="ECO:0000259" key="1">
    <source>
        <dbReference type="Pfam" id="PF05699"/>
    </source>
</evidence>